<dbReference type="HOGENOM" id="CLU_440911_0_0_1"/>
<dbReference type="OrthoDB" id="1885370at2759"/>
<protein>
    <recommendedName>
        <fullName evidence="7">Morc S5 domain-containing protein</fullName>
    </recommendedName>
</protein>
<comment type="subcellular location">
    <subcellularLocation>
        <location evidence="1">Nucleus</location>
    </subcellularLocation>
</comment>
<evidence type="ECO:0000256" key="4">
    <source>
        <dbReference type="ARBA" id="ARBA00023242"/>
    </source>
</evidence>
<keyword evidence="9" id="KW-1185">Reference proteome</keyword>
<dbReference type="SUPFAM" id="SSF55874">
    <property type="entry name" value="ATPase domain of HSP90 chaperone/DNA topoisomerase II/histidine kinase"/>
    <property type="match status" value="1"/>
</dbReference>
<feature type="compositionally biased region" description="Acidic residues" evidence="6">
    <location>
        <begin position="553"/>
        <end position="581"/>
    </location>
</feature>
<dbReference type="Pfam" id="PF13589">
    <property type="entry name" value="HATPase_c_3"/>
    <property type="match status" value="1"/>
</dbReference>
<dbReference type="Proteomes" id="UP000008068">
    <property type="component" value="Unassembled WGS sequence"/>
</dbReference>
<keyword evidence="4" id="KW-0539">Nucleus</keyword>
<evidence type="ECO:0000313" key="9">
    <source>
        <dbReference type="Proteomes" id="UP000008068"/>
    </source>
</evidence>
<dbReference type="AlphaFoldDB" id="G0P5E6"/>
<gene>
    <name evidence="8" type="ORF">CAEBREN_14409</name>
</gene>
<dbReference type="GO" id="GO:0046872">
    <property type="term" value="F:metal ion binding"/>
    <property type="evidence" value="ECO:0007669"/>
    <property type="project" value="UniProtKB-KW"/>
</dbReference>
<evidence type="ECO:0000256" key="6">
    <source>
        <dbReference type="SAM" id="MobiDB-lite"/>
    </source>
</evidence>
<dbReference type="GO" id="GO:0005634">
    <property type="term" value="C:nucleus"/>
    <property type="evidence" value="ECO:0007669"/>
    <property type="project" value="UniProtKB-SubCell"/>
</dbReference>
<keyword evidence="2" id="KW-0479">Metal-binding</keyword>
<feature type="domain" description="Morc S5" evidence="7">
    <location>
        <begin position="244"/>
        <end position="383"/>
    </location>
</feature>
<keyword evidence="3 5" id="KW-0175">Coiled coil</keyword>
<dbReference type="PANTHER" id="PTHR23337:SF3">
    <property type="entry name" value="MORC FAMILY CW-TYPE ZINC FINGER 2"/>
    <property type="match status" value="1"/>
</dbReference>
<evidence type="ECO:0000256" key="5">
    <source>
        <dbReference type="SAM" id="Coils"/>
    </source>
</evidence>
<dbReference type="InterPro" id="IPR041006">
    <property type="entry name" value="Morc_S5"/>
</dbReference>
<dbReference type="Gene3D" id="3.30.565.10">
    <property type="entry name" value="Histidine kinase-like ATPase, C-terminal domain"/>
    <property type="match status" value="1"/>
</dbReference>
<dbReference type="EMBL" id="GL380081">
    <property type="protein sequence ID" value="EGT45431.1"/>
    <property type="molecule type" value="Genomic_DNA"/>
</dbReference>
<feature type="region of interest" description="Disordered" evidence="6">
    <location>
        <begin position="546"/>
        <end position="581"/>
    </location>
</feature>
<evidence type="ECO:0000256" key="2">
    <source>
        <dbReference type="ARBA" id="ARBA00022723"/>
    </source>
</evidence>
<evidence type="ECO:0000256" key="1">
    <source>
        <dbReference type="ARBA" id="ARBA00004123"/>
    </source>
</evidence>
<reference evidence="9" key="1">
    <citation type="submission" date="2011-07" db="EMBL/GenBank/DDBJ databases">
        <authorList>
            <consortium name="Caenorhabditis brenneri Sequencing and Analysis Consortium"/>
            <person name="Wilson R.K."/>
        </authorList>
    </citation>
    <scope>NUCLEOTIDE SEQUENCE [LARGE SCALE GENOMIC DNA]</scope>
    <source>
        <strain evidence="9">PB2801</strain>
    </source>
</reference>
<dbReference type="eggNOG" id="KOG1845">
    <property type="taxonomic scope" value="Eukaryota"/>
</dbReference>
<dbReference type="InParanoid" id="G0P5E6"/>
<organism evidence="9">
    <name type="scientific">Caenorhabditis brenneri</name>
    <name type="common">Nematode worm</name>
    <dbReference type="NCBI Taxonomy" id="135651"/>
    <lineage>
        <taxon>Eukaryota</taxon>
        <taxon>Metazoa</taxon>
        <taxon>Ecdysozoa</taxon>
        <taxon>Nematoda</taxon>
        <taxon>Chromadorea</taxon>
        <taxon>Rhabditida</taxon>
        <taxon>Rhabditina</taxon>
        <taxon>Rhabditomorpha</taxon>
        <taxon>Rhabditoidea</taxon>
        <taxon>Rhabditidae</taxon>
        <taxon>Peloderinae</taxon>
        <taxon>Caenorhabditis</taxon>
    </lineage>
</organism>
<evidence type="ECO:0000313" key="8">
    <source>
        <dbReference type="EMBL" id="EGT45431.1"/>
    </source>
</evidence>
<evidence type="ECO:0000256" key="3">
    <source>
        <dbReference type="ARBA" id="ARBA00023054"/>
    </source>
</evidence>
<name>G0P5E6_CAEBE</name>
<dbReference type="Pfam" id="PF17942">
    <property type="entry name" value="Morc6_S5"/>
    <property type="match status" value="1"/>
</dbReference>
<dbReference type="InterPro" id="IPR036890">
    <property type="entry name" value="HATPase_C_sf"/>
</dbReference>
<dbReference type="PANTHER" id="PTHR23337">
    <property type="entry name" value="ZINC FINGER CW-TYPE COILED-COIL DOMAIN PROTEIN 1"/>
    <property type="match status" value="1"/>
</dbReference>
<feature type="coiled-coil region" evidence="5">
    <location>
        <begin position="502"/>
        <end position="534"/>
    </location>
</feature>
<sequence>MEAFLENARIGVPLDKTFLEKIRKEQIVKNFFKTTRNKYENPFTAIAELADNAHDADAKNFSIDFYKPYYGNERLEFLDDGKGMSLDEMLTVITNYPRTRKPAGKIGRYGRGLVCATASIGKVFMMFTKQTKEENEVSYTVLMVSHQFHTDYVLNDTIYAPCLSYNEKFELVKTEDVDTQNLNRYIMEQYGPVPISEVKSMLQKIESPNGTLIVVGNLENGVLDFWNNPHDILRNEFQHKRDKSLREFLKPLYLDAKMKIRLRGADIYPKKVCEYWAARFEIDFLFQKSWEEPAEVVTVHCGIEVENRESDGIHFYFNGRLALFGYKDMKFFKEKSKRSIGFTAYVNLNGEKFQPATNKVGFSIEEDFQKLVRKIDKAMNKYYEYITTFWITYTYFNQQYKDQNGEELIELFWNDIGYPSAFDPHCPREPLSSKAKEWNLKECGVWIVCCKCRQWKRDHLPLDPNFKKEKMHCSQFHYGRSRCHSLVSDHERFDVTLREWKIHQKVLAIKKEKAEKEEEEEEQVEEVVEVQGEEDGEIYIVEDIPNIERSDVMEEEEEMEEEPEELDHELWEEEEPEEEEYDEEIMELTKGRERDDNDNFEIAMKRRRDLEDLDEEFPLR</sequence>
<evidence type="ECO:0000259" key="7">
    <source>
        <dbReference type="Pfam" id="PF17942"/>
    </source>
</evidence>
<dbReference type="STRING" id="135651.G0P5E6"/>
<accession>G0P5E6</accession>
<proteinExistence type="predicted"/>